<keyword evidence="3" id="KW-1185">Reference proteome</keyword>
<proteinExistence type="predicted"/>
<dbReference type="STRING" id="512565.AMIS_73680"/>
<keyword evidence="1" id="KW-1133">Transmembrane helix</keyword>
<keyword evidence="1" id="KW-0472">Membrane</keyword>
<dbReference type="AlphaFoldDB" id="I0HHV1"/>
<feature type="transmembrane region" description="Helical" evidence="1">
    <location>
        <begin position="26"/>
        <end position="45"/>
    </location>
</feature>
<accession>I0HHV1</accession>
<dbReference type="EMBL" id="AP012319">
    <property type="protein sequence ID" value="BAL92588.1"/>
    <property type="molecule type" value="Genomic_DNA"/>
</dbReference>
<dbReference type="PATRIC" id="fig|512565.3.peg.7377"/>
<evidence type="ECO:0000256" key="1">
    <source>
        <dbReference type="SAM" id="Phobius"/>
    </source>
</evidence>
<organism evidence="2 3">
    <name type="scientific">Actinoplanes missouriensis (strain ATCC 14538 / DSM 43046 / CBS 188.64 / JCM 3121 / NBRC 102363 / NCIMB 12654 / NRRL B-3342 / UNCC 431)</name>
    <dbReference type="NCBI Taxonomy" id="512565"/>
    <lineage>
        <taxon>Bacteria</taxon>
        <taxon>Bacillati</taxon>
        <taxon>Actinomycetota</taxon>
        <taxon>Actinomycetes</taxon>
        <taxon>Micromonosporales</taxon>
        <taxon>Micromonosporaceae</taxon>
        <taxon>Actinoplanes</taxon>
    </lineage>
</organism>
<dbReference type="HOGENOM" id="CLU_133066_0_0_11"/>
<protein>
    <submittedName>
        <fullName evidence="2">Uncharacterized protein</fullName>
    </submittedName>
</protein>
<feature type="transmembrane region" description="Helical" evidence="1">
    <location>
        <begin position="133"/>
        <end position="151"/>
    </location>
</feature>
<evidence type="ECO:0000313" key="3">
    <source>
        <dbReference type="Proteomes" id="UP000007882"/>
    </source>
</evidence>
<keyword evidence="1" id="KW-0812">Transmembrane</keyword>
<dbReference type="KEGG" id="ams:AMIS_73680"/>
<sequence>MTAPETVEQQQPARAPREPWHGWDTVVRVAGVVVAVIATLVTAVFELELTTLRSGGVSVLRNGESLWTSGGFLIPIAIPVAIGANLVIAWFAVTVTGRRWALGPPWALWTLIMLAAAGTRTTEGDYLLSGDNWVALVMILTGSLAYAVYSYRMILKPVAAKATDSGLSGSL</sequence>
<dbReference type="RefSeq" id="WP_014447472.1">
    <property type="nucleotide sequence ID" value="NC_017093.1"/>
</dbReference>
<gene>
    <name evidence="2" type="ordered locus">AMIS_73680</name>
</gene>
<evidence type="ECO:0000313" key="2">
    <source>
        <dbReference type="EMBL" id="BAL92588.1"/>
    </source>
</evidence>
<reference evidence="2 3" key="1">
    <citation type="submission" date="2012-02" db="EMBL/GenBank/DDBJ databases">
        <title>Complete genome sequence of Actinoplanes missouriensis 431 (= NBRC 102363).</title>
        <authorList>
            <person name="Ohnishi Y."/>
            <person name="Ishikawa J."/>
            <person name="Sekine M."/>
            <person name="Hosoyama A."/>
            <person name="Harada T."/>
            <person name="Narita H."/>
            <person name="Hata T."/>
            <person name="Konno Y."/>
            <person name="Tutikane K."/>
            <person name="Fujita N."/>
            <person name="Horinouchi S."/>
            <person name="Hayakawa M."/>
        </authorList>
    </citation>
    <scope>NUCLEOTIDE SEQUENCE [LARGE SCALE GENOMIC DNA]</scope>
    <source>
        <strain evidence="3">ATCC 14538 / DSM 43046 / CBS 188.64 / JCM 3121 / NBRC 102363 / NCIMB 12654 / NRRL B-3342 / UNCC 431</strain>
    </source>
</reference>
<feature type="transmembrane region" description="Helical" evidence="1">
    <location>
        <begin position="65"/>
        <end position="93"/>
    </location>
</feature>
<feature type="transmembrane region" description="Helical" evidence="1">
    <location>
        <begin position="100"/>
        <end position="121"/>
    </location>
</feature>
<dbReference type="Proteomes" id="UP000007882">
    <property type="component" value="Chromosome"/>
</dbReference>
<name>I0HHV1_ACTM4</name>